<dbReference type="OrthoDB" id="9809549at2"/>
<organism evidence="2 3">
    <name type="scientific">Calidithermus roseus</name>
    <dbReference type="NCBI Taxonomy" id="1644118"/>
    <lineage>
        <taxon>Bacteria</taxon>
        <taxon>Thermotogati</taxon>
        <taxon>Deinococcota</taxon>
        <taxon>Deinococci</taxon>
        <taxon>Thermales</taxon>
        <taxon>Thermaceae</taxon>
        <taxon>Calidithermus</taxon>
    </lineage>
</organism>
<gene>
    <name evidence="2" type="primary">estD</name>
    <name evidence="2" type="ORF">Mrose_01398</name>
</gene>
<keyword evidence="2" id="KW-0378">Hydrolase</keyword>
<accession>A0A399EVZ5</accession>
<name>A0A399EVZ5_9DEIN</name>
<keyword evidence="3" id="KW-1185">Reference proteome</keyword>
<dbReference type="Proteomes" id="UP000265341">
    <property type="component" value="Unassembled WGS sequence"/>
</dbReference>
<dbReference type="InterPro" id="IPR022742">
    <property type="entry name" value="Hydrolase_4"/>
</dbReference>
<dbReference type="PANTHER" id="PTHR43265">
    <property type="entry name" value="ESTERASE ESTD"/>
    <property type="match status" value="1"/>
</dbReference>
<reference evidence="2 3" key="1">
    <citation type="submission" date="2018-08" db="EMBL/GenBank/DDBJ databases">
        <title>Meiothermus roseus NBRC 110900 genome sequencing project.</title>
        <authorList>
            <person name="Da Costa M.S."/>
            <person name="Albuquerque L."/>
            <person name="Raposo P."/>
            <person name="Froufe H.J.C."/>
            <person name="Barroso C.S."/>
            <person name="Egas C."/>
        </authorList>
    </citation>
    <scope>NUCLEOTIDE SEQUENCE [LARGE SCALE GENOMIC DNA]</scope>
    <source>
        <strain evidence="2 3">NBRC 110900</strain>
    </source>
</reference>
<proteinExistence type="predicted"/>
<dbReference type="InterPro" id="IPR053145">
    <property type="entry name" value="AB_hydrolase_Est10"/>
</dbReference>
<comment type="caution">
    <text evidence="2">The sequence shown here is derived from an EMBL/GenBank/DDBJ whole genome shotgun (WGS) entry which is preliminary data.</text>
</comment>
<dbReference type="Gene3D" id="3.40.50.1820">
    <property type="entry name" value="alpha/beta hydrolase"/>
    <property type="match status" value="1"/>
</dbReference>
<dbReference type="EMBL" id="QWLA01000021">
    <property type="protein sequence ID" value="RIH87259.1"/>
    <property type="molecule type" value="Genomic_DNA"/>
</dbReference>
<dbReference type="EC" id="3.1.1.1" evidence="2"/>
<sequence>MARIPIIVGFIAAATGLLGKGLAAAQEVVLETPTGKLYATLELPATNPPYPVALIHPGSGPTDRDGNSPLLPGKNDSLKLLAEGLAAQGIASLRVDKRGIAKSAGALAREEDVRLESFVEDAAAWLEWLRRDGRFGKRAVIGHSEGSLIGMLAAQRAGADAFVSLAGPGRPLGQILLEQLKPQLPPAMYQEAERVVKELEAGRTVPEASIQLPPQLTAQLFRASVQPYLISLFRYDPAREIGKLSVPVLIVQGTTDLQVSPAEAEALAKGNPKAQKVIIEGMNHVLKRAPTDPQANLAAYSDPKLPLAEGLLEAVVRFLQASL</sequence>
<evidence type="ECO:0000313" key="2">
    <source>
        <dbReference type="EMBL" id="RIH87259.1"/>
    </source>
</evidence>
<evidence type="ECO:0000313" key="3">
    <source>
        <dbReference type="Proteomes" id="UP000265341"/>
    </source>
</evidence>
<dbReference type="RefSeq" id="WP_119276839.1">
    <property type="nucleotide sequence ID" value="NZ_QWLA01000021.1"/>
</dbReference>
<dbReference type="InterPro" id="IPR029058">
    <property type="entry name" value="AB_hydrolase_fold"/>
</dbReference>
<dbReference type="PANTHER" id="PTHR43265:SF1">
    <property type="entry name" value="ESTERASE ESTD"/>
    <property type="match status" value="1"/>
</dbReference>
<feature type="domain" description="Serine aminopeptidase S33" evidence="1">
    <location>
        <begin position="81"/>
        <end position="285"/>
    </location>
</feature>
<evidence type="ECO:0000259" key="1">
    <source>
        <dbReference type="Pfam" id="PF12146"/>
    </source>
</evidence>
<dbReference type="Pfam" id="PF12146">
    <property type="entry name" value="Hydrolase_4"/>
    <property type="match status" value="1"/>
</dbReference>
<dbReference type="GO" id="GO:0106435">
    <property type="term" value="F:carboxylesterase activity"/>
    <property type="evidence" value="ECO:0007669"/>
    <property type="project" value="UniProtKB-EC"/>
</dbReference>
<dbReference type="AlphaFoldDB" id="A0A399EVZ5"/>
<dbReference type="SUPFAM" id="SSF53474">
    <property type="entry name" value="alpha/beta-Hydrolases"/>
    <property type="match status" value="1"/>
</dbReference>
<protein>
    <submittedName>
        <fullName evidence="2">Esterase EstD</fullName>
        <ecNumber evidence="2">3.1.1.1</ecNumber>
    </submittedName>
</protein>